<proteinExistence type="predicted"/>
<dbReference type="CTD" id="9821311"/>
<dbReference type="RefSeq" id="XP_003109232.2">
    <property type="nucleotide sequence ID" value="XM_003109184.2"/>
</dbReference>
<dbReference type="EMBL" id="DS268423">
    <property type="protein sequence ID" value="EFO90597.1"/>
    <property type="molecule type" value="Genomic_DNA"/>
</dbReference>
<evidence type="ECO:0000256" key="2">
    <source>
        <dbReference type="SAM" id="MobiDB-lite"/>
    </source>
</evidence>
<gene>
    <name evidence="3" type="ORF">CRE_08147</name>
</gene>
<feature type="compositionally biased region" description="Acidic residues" evidence="2">
    <location>
        <begin position="185"/>
        <end position="198"/>
    </location>
</feature>
<evidence type="ECO:0000313" key="3">
    <source>
        <dbReference type="EMBL" id="EFO90597.1"/>
    </source>
</evidence>
<dbReference type="KEGG" id="crq:GCK72_000523"/>
<sequence length="198" mass="22808">MSSGARATISSPLTETQHLREEIESLYEELHTQRLFYQSVFQMDVVQVALENERLKTQLISAIQEMEAHGEEMKKAKRVIEDLKEKEEDLNEEVTACHGHIRRLKAELKKEKTEVEVIGKDHELLKEKFNYVDALAERYLKQEEVEMLFEPSDNEGDDDEEEPDVEEEQIHDAAGLHAENANDADAVDAEEEIPSDPF</sequence>
<evidence type="ECO:0000313" key="4">
    <source>
        <dbReference type="Proteomes" id="UP000008281"/>
    </source>
</evidence>
<keyword evidence="1" id="KW-0175">Coiled coil</keyword>
<reference evidence="3" key="1">
    <citation type="submission" date="2007-07" db="EMBL/GenBank/DDBJ databases">
        <title>PCAP assembly of the Caenorhabditis remanei genome.</title>
        <authorList>
            <consortium name="The Caenorhabditis remanei Sequencing Consortium"/>
            <person name="Wilson R.K."/>
        </authorList>
    </citation>
    <scope>NUCLEOTIDE SEQUENCE [LARGE SCALE GENOMIC DNA]</scope>
    <source>
        <strain evidence="3">PB4641</strain>
    </source>
</reference>
<accession>E3M3P1</accession>
<dbReference type="InParanoid" id="E3M3P1"/>
<name>E3M3P1_CAERE</name>
<feature type="compositionally biased region" description="Acidic residues" evidence="2">
    <location>
        <begin position="152"/>
        <end position="169"/>
    </location>
</feature>
<feature type="region of interest" description="Disordered" evidence="2">
    <location>
        <begin position="146"/>
        <end position="198"/>
    </location>
</feature>
<evidence type="ECO:0000256" key="1">
    <source>
        <dbReference type="SAM" id="Coils"/>
    </source>
</evidence>
<organism evidence="4">
    <name type="scientific">Caenorhabditis remanei</name>
    <name type="common">Caenorhabditis vulgaris</name>
    <dbReference type="NCBI Taxonomy" id="31234"/>
    <lineage>
        <taxon>Eukaryota</taxon>
        <taxon>Metazoa</taxon>
        <taxon>Ecdysozoa</taxon>
        <taxon>Nematoda</taxon>
        <taxon>Chromadorea</taxon>
        <taxon>Rhabditida</taxon>
        <taxon>Rhabditina</taxon>
        <taxon>Rhabditomorpha</taxon>
        <taxon>Rhabditoidea</taxon>
        <taxon>Rhabditidae</taxon>
        <taxon>Peloderinae</taxon>
        <taxon>Caenorhabditis</taxon>
    </lineage>
</organism>
<dbReference type="AlphaFoldDB" id="E3M3P1"/>
<dbReference type="GeneID" id="9821311"/>
<dbReference type="HOGENOM" id="CLU_1379271_0_0_1"/>
<dbReference type="Proteomes" id="UP000008281">
    <property type="component" value="Unassembled WGS sequence"/>
</dbReference>
<keyword evidence="4" id="KW-1185">Reference proteome</keyword>
<feature type="coiled-coil region" evidence="1">
    <location>
        <begin position="52"/>
        <end position="121"/>
    </location>
</feature>
<protein>
    <submittedName>
        <fullName evidence="3">Uncharacterized protein</fullName>
    </submittedName>
</protein>